<proteinExistence type="predicted"/>
<dbReference type="RefSeq" id="XP_028887609.1">
    <property type="nucleotide sequence ID" value="XM_029021101.1"/>
</dbReference>
<feature type="region of interest" description="Disordered" evidence="1">
    <location>
        <begin position="90"/>
        <end position="177"/>
    </location>
</feature>
<dbReference type="PROSITE" id="PS50076">
    <property type="entry name" value="DNAJ_2"/>
    <property type="match status" value="1"/>
</dbReference>
<feature type="compositionally biased region" description="Low complexity" evidence="1">
    <location>
        <begin position="125"/>
        <end position="153"/>
    </location>
</feature>
<dbReference type="CDD" id="cd06257">
    <property type="entry name" value="DnaJ"/>
    <property type="match status" value="1"/>
</dbReference>
<comment type="caution">
    <text evidence="3">The sequence shown here is derived from an EMBL/GenBank/DDBJ whole genome shotgun (WGS) entry which is preliminary data.</text>
</comment>
<dbReference type="InterPro" id="IPR001623">
    <property type="entry name" value="DnaJ_domain"/>
</dbReference>
<name>A0A1X0PA94_9TRYP</name>
<reference evidence="3 4" key="1">
    <citation type="submission" date="2017-03" db="EMBL/GenBank/DDBJ databases">
        <title>An alternative strategy for trypanosome survival in the mammalian bloodstream revealed through genome and transcriptome analysis of the ubiquitous bovine parasite Trypanosoma (Megatrypanum) theileri.</title>
        <authorList>
            <person name="Kelly S."/>
            <person name="Ivens A."/>
            <person name="Mott A."/>
            <person name="O'Neill E."/>
            <person name="Emms D."/>
            <person name="Macleod O."/>
            <person name="Voorheis P."/>
            <person name="Matthews J."/>
            <person name="Matthews K."/>
            <person name="Carrington M."/>
        </authorList>
    </citation>
    <scope>NUCLEOTIDE SEQUENCE [LARGE SCALE GENOMIC DNA]</scope>
    <source>
        <strain evidence="3">Edinburgh</strain>
    </source>
</reference>
<keyword evidence="4" id="KW-1185">Reference proteome</keyword>
<dbReference type="PRINTS" id="PR00625">
    <property type="entry name" value="JDOMAIN"/>
</dbReference>
<dbReference type="AlphaFoldDB" id="A0A1X0PA94"/>
<protein>
    <submittedName>
        <fullName evidence="3">Chaperone DnaJ protein</fullName>
    </submittedName>
</protein>
<dbReference type="SMART" id="SM00271">
    <property type="entry name" value="DnaJ"/>
    <property type="match status" value="1"/>
</dbReference>
<dbReference type="VEuPathDB" id="TriTrypDB:TM35_000014200"/>
<gene>
    <name evidence="3" type="ORF">TM35_000014200</name>
</gene>
<dbReference type="SUPFAM" id="SSF46565">
    <property type="entry name" value="Chaperone J-domain"/>
    <property type="match status" value="1"/>
</dbReference>
<dbReference type="InterPro" id="IPR036869">
    <property type="entry name" value="J_dom_sf"/>
</dbReference>
<sequence length="236" mass="26228">MVLEVREPRGIRRAWGVLGLSAYPSYDDIRTAYCTLAVATHPDRCRDANAKERFQALHAAYEAALEHHARTAQQPPGGRRGPIDWRLFVDLPPSPRQPRTAAAVPHPTTSAAARKRGTKGRSFGASTTSATATTTAKAAGASTTSAAAAAAAAEQEERRQRAIEQRRRRQPSLAQKQQCRLLVAEAAHRRSIAKHERANLRLLMLIFSETRIRDAVMLLERLTREKMIMQRMNVFC</sequence>
<dbReference type="GeneID" id="39980881"/>
<dbReference type="Gene3D" id="1.10.287.110">
    <property type="entry name" value="DnaJ domain"/>
    <property type="match status" value="1"/>
</dbReference>
<evidence type="ECO:0000313" key="4">
    <source>
        <dbReference type="Proteomes" id="UP000192257"/>
    </source>
</evidence>
<evidence type="ECO:0000259" key="2">
    <source>
        <dbReference type="PROSITE" id="PS50076"/>
    </source>
</evidence>
<organism evidence="3 4">
    <name type="scientific">Trypanosoma theileri</name>
    <dbReference type="NCBI Taxonomy" id="67003"/>
    <lineage>
        <taxon>Eukaryota</taxon>
        <taxon>Discoba</taxon>
        <taxon>Euglenozoa</taxon>
        <taxon>Kinetoplastea</taxon>
        <taxon>Metakinetoplastina</taxon>
        <taxon>Trypanosomatida</taxon>
        <taxon>Trypanosomatidae</taxon>
        <taxon>Trypanosoma</taxon>
    </lineage>
</organism>
<evidence type="ECO:0000313" key="3">
    <source>
        <dbReference type="EMBL" id="ORC93543.1"/>
    </source>
</evidence>
<dbReference type="Proteomes" id="UP000192257">
    <property type="component" value="Unassembled WGS sequence"/>
</dbReference>
<accession>A0A1X0PA94</accession>
<dbReference type="Pfam" id="PF00226">
    <property type="entry name" value="DnaJ"/>
    <property type="match status" value="1"/>
</dbReference>
<evidence type="ECO:0000256" key="1">
    <source>
        <dbReference type="SAM" id="MobiDB-lite"/>
    </source>
</evidence>
<dbReference type="OrthoDB" id="442087at2759"/>
<feature type="domain" description="J" evidence="2">
    <location>
        <begin position="13"/>
        <end position="77"/>
    </location>
</feature>
<feature type="compositionally biased region" description="Basic and acidic residues" evidence="1">
    <location>
        <begin position="155"/>
        <end position="165"/>
    </location>
</feature>
<dbReference type="EMBL" id="NBCO01000001">
    <property type="protein sequence ID" value="ORC93543.1"/>
    <property type="molecule type" value="Genomic_DNA"/>
</dbReference>